<evidence type="ECO:0000256" key="1">
    <source>
        <dbReference type="SAM" id="MobiDB-lite"/>
    </source>
</evidence>
<comment type="caution">
    <text evidence="2">The sequence shown here is derived from an EMBL/GenBank/DDBJ whole genome shotgun (WGS) entry which is preliminary data.</text>
</comment>
<accession>A0A542UP75</accession>
<name>A0A542UP75_9ACTN</name>
<gene>
    <name evidence="2" type="ORF">FB563_5935</name>
</gene>
<evidence type="ECO:0000313" key="3">
    <source>
        <dbReference type="Proteomes" id="UP000318103"/>
    </source>
</evidence>
<feature type="region of interest" description="Disordered" evidence="1">
    <location>
        <begin position="128"/>
        <end position="173"/>
    </location>
</feature>
<reference evidence="2 3" key="1">
    <citation type="submission" date="2019-06" db="EMBL/GenBank/DDBJ databases">
        <title>Sequencing the genomes of 1000 actinobacteria strains.</title>
        <authorList>
            <person name="Klenk H.-P."/>
        </authorList>
    </citation>
    <scope>NUCLEOTIDE SEQUENCE [LARGE SCALE GENOMIC DNA]</scope>
    <source>
        <strain evidence="2 3">DSM 41929</strain>
    </source>
</reference>
<dbReference type="AlphaFoldDB" id="A0A542UP75"/>
<dbReference type="EMBL" id="VFNX01000001">
    <property type="protein sequence ID" value="TQL00807.1"/>
    <property type="molecule type" value="Genomic_DNA"/>
</dbReference>
<dbReference type="Proteomes" id="UP000318103">
    <property type="component" value="Unassembled WGS sequence"/>
</dbReference>
<organism evidence="2 3">
    <name type="scientific">Streptomyces puniciscabiei</name>
    <dbReference type="NCBI Taxonomy" id="164348"/>
    <lineage>
        <taxon>Bacteria</taxon>
        <taxon>Bacillati</taxon>
        <taxon>Actinomycetota</taxon>
        <taxon>Actinomycetes</taxon>
        <taxon>Kitasatosporales</taxon>
        <taxon>Streptomycetaceae</taxon>
        <taxon>Streptomyces</taxon>
    </lineage>
</organism>
<evidence type="ECO:0000313" key="2">
    <source>
        <dbReference type="EMBL" id="TQL00807.1"/>
    </source>
</evidence>
<feature type="region of interest" description="Disordered" evidence="1">
    <location>
        <begin position="223"/>
        <end position="244"/>
    </location>
</feature>
<sequence>MGGGFVVTAGVDLRRVSRTGCRVSDEPSLALIHRVTVGPWPENWRATACCTAPLAAAIGARLIGVHVRNPTSLKEPDPPWLDGQRRLLAELRGRYANSRARKWLGRSSASYAPNRRASSSWVPAALRERTARHAPARPSRTAPPLPATRRHRKDASLPARGHQDPDQVRTDSARHSTFPLFVAGQKRDQACTTSRRRTSFVATRPRNLDSSRVLEVGAELGIPHQSPFTSTSSRAAHLSQLPDS</sequence>
<proteinExistence type="predicted"/>
<feature type="compositionally biased region" description="Basic and acidic residues" evidence="1">
    <location>
        <begin position="161"/>
        <end position="173"/>
    </location>
</feature>
<protein>
    <submittedName>
        <fullName evidence="2">Uncharacterized protein</fullName>
    </submittedName>
</protein>
<keyword evidence="3" id="KW-1185">Reference proteome</keyword>